<evidence type="ECO:0000313" key="8">
    <source>
        <dbReference type="Proteomes" id="UP001418222"/>
    </source>
</evidence>
<reference evidence="7 8" key="1">
    <citation type="journal article" date="2022" name="Nat. Plants">
        <title>Genomes of leafy and leafless Platanthera orchids illuminate the evolution of mycoheterotrophy.</title>
        <authorList>
            <person name="Li M.H."/>
            <person name="Liu K.W."/>
            <person name="Li Z."/>
            <person name="Lu H.C."/>
            <person name="Ye Q.L."/>
            <person name="Zhang D."/>
            <person name="Wang J.Y."/>
            <person name="Li Y.F."/>
            <person name="Zhong Z.M."/>
            <person name="Liu X."/>
            <person name="Yu X."/>
            <person name="Liu D.K."/>
            <person name="Tu X.D."/>
            <person name="Liu B."/>
            <person name="Hao Y."/>
            <person name="Liao X.Y."/>
            <person name="Jiang Y.T."/>
            <person name="Sun W.H."/>
            <person name="Chen J."/>
            <person name="Chen Y.Q."/>
            <person name="Ai Y."/>
            <person name="Zhai J.W."/>
            <person name="Wu S.S."/>
            <person name="Zhou Z."/>
            <person name="Hsiao Y.Y."/>
            <person name="Wu W.L."/>
            <person name="Chen Y.Y."/>
            <person name="Lin Y.F."/>
            <person name="Hsu J.L."/>
            <person name="Li C.Y."/>
            <person name="Wang Z.W."/>
            <person name="Zhao X."/>
            <person name="Zhong W.Y."/>
            <person name="Ma X.K."/>
            <person name="Ma L."/>
            <person name="Huang J."/>
            <person name="Chen G.Z."/>
            <person name="Huang M.Z."/>
            <person name="Huang L."/>
            <person name="Peng D.H."/>
            <person name="Luo Y.B."/>
            <person name="Zou S.Q."/>
            <person name="Chen S.P."/>
            <person name="Lan S."/>
            <person name="Tsai W.C."/>
            <person name="Van de Peer Y."/>
            <person name="Liu Z.J."/>
        </authorList>
    </citation>
    <scope>NUCLEOTIDE SEQUENCE [LARGE SCALE GENOMIC DNA]</scope>
    <source>
        <strain evidence="7">Lor287</strain>
    </source>
</reference>
<sequence>MMEKWEGIVKELKRQMVMAVPLSVANFLIFALQFISILFVGRISHRQLAGASIAISFVNSVGYSVLMGVSCALDTLCGQSFGAKNHKMVGLYLQRSMVVVTIVSIPLAVVTAFSGRILILLRQVPEISMAAQSFCRLMIPSLFAYGLLQSILKFLQAQKLVMPIMVSSGITTLVHCFNCWLLIYNTELGYRGAAVSISISYWLNLVLLVVYVRYSVPCKSTWTGFSKEAFHNLSGFMKLGIPSTLMVCFQNWQFELLLLLSGLLKNATLQTSVMSVSQNISSLVYVFPVGVSGAISTRISNELGAENPKAAKLSVLIASLTSIVEGLIVGAVLIAGRRFWGHAYSTEIEVINAIVAMMPWIALSHCIDGFQCVLLGALRGCGQQKIGAIVCLCTYYLIGIPASNVLGFVLHMGVKGLWMGNICAIFVQDVVLLAITICTNWDKQVRA</sequence>
<evidence type="ECO:0000256" key="5">
    <source>
        <dbReference type="ARBA" id="ARBA00023136"/>
    </source>
</evidence>
<feature type="transmembrane region" description="Helical" evidence="6">
    <location>
        <begin position="313"/>
        <end position="334"/>
    </location>
</feature>
<feature type="transmembrane region" description="Helical" evidence="6">
    <location>
        <begin position="233"/>
        <end position="252"/>
    </location>
</feature>
<feature type="transmembrane region" description="Helical" evidence="6">
    <location>
        <begin position="53"/>
        <end position="76"/>
    </location>
</feature>
<feature type="transmembrane region" description="Helical" evidence="6">
    <location>
        <begin position="97"/>
        <end position="121"/>
    </location>
</feature>
<protein>
    <recommendedName>
        <fullName evidence="6">Protein DETOXIFICATION</fullName>
    </recommendedName>
    <alternativeName>
        <fullName evidence="6">Multidrug and toxic compound extrusion protein</fullName>
    </alternativeName>
</protein>
<dbReference type="InterPro" id="IPR002528">
    <property type="entry name" value="MATE_fam"/>
</dbReference>
<dbReference type="GO" id="GO:0015297">
    <property type="term" value="F:antiporter activity"/>
    <property type="evidence" value="ECO:0007669"/>
    <property type="project" value="InterPro"/>
</dbReference>
<dbReference type="NCBIfam" id="TIGR00797">
    <property type="entry name" value="matE"/>
    <property type="match status" value="1"/>
</dbReference>
<name>A0AAP0AVG5_9ASPA</name>
<dbReference type="Proteomes" id="UP001418222">
    <property type="component" value="Unassembled WGS sequence"/>
</dbReference>
<keyword evidence="5 6" id="KW-0472">Membrane</keyword>
<evidence type="ECO:0000256" key="2">
    <source>
        <dbReference type="ARBA" id="ARBA00010199"/>
    </source>
</evidence>
<evidence type="ECO:0000256" key="3">
    <source>
        <dbReference type="ARBA" id="ARBA00022692"/>
    </source>
</evidence>
<comment type="caution">
    <text evidence="7">The sequence shown here is derived from an EMBL/GenBank/DDBJ whole genome shotgun (WGS) entry which is preliminary data.</text>
</comment>
<dbReference type="GO" id="GO:0042910">
    <property type="term" value="F:xenobiotic transmembrane transporter activity"/>
    <property type="evidence" value="ECO:0007669"/>
    <property type="project" value="InterPro"/>
</dbReference>
<organism evidence="7 8">
    <name type="scientific">Platanthera zijinensis</name>
    <dbReference type="NCBI Taxonomy" id="2320716"/>
    <lineage>
        <taxon>Eukaryota</taxon>
        <taxon>Viridiplantae</taxon>
        <taxon>Streptophyta</taxon>
        <taxon>Embryophyta</taxon>
        <taxon>Tracheophyta</taxon>
        <taxon>Spermatophyta</taxon>
        <taxon>Magnoliopsida</taxon>
        <taxon>Liliopsida</taxon>
        <taxon>Asparagales</taxon>
        <taxon>Orchidaceae</taxon>
        <taxon>Orchidoideae</taxon>
        <taxon>Orchideae</taxon>
        <taxon>Orchidinae</taxon>
        <taxon>Platanthera</taxon>
    </lineage>
</organism>
<evidence type="ECO:0000256" key="1">
    <source>
        <dbReference type="ARBA" id="ARBA00004141"/>
    </source>
</evidence>
<accession>A0AAP0AVG5</accession>
<dbReference type="Pfam" id="PF01554">
    <property type="entry name" value="MatE"/>
    <property type="match status" value="2"/>
</dbReference>
<evidence type="ECO:0000313" key="7">
    <source>
        <dbReference type="EMBL" id="KAK8916208.1"/>
    </source>
</evidence>
<comment type="subcellular location">
    <subcellularLocation>
        <location evidence="1">Membrane</location>
        <topology evidence="1">Multi-pass membrane protein</topology>
    </subcellularLocation>
</comment>
<feature type="transmembrane region" description="Helical" evidence="6">
    <location>
        <begin position="127"/>
        <end position="148"/>
    </location>
</feature>
<feature type="transmembrane region" description="Helical" evidence="6">
    <location>
        <begin position="389"/>
        <end position="412"/>
    </location>
</feature>
<dbReference type="GO" id="GO:1990961">
    <property type="term" value="P:xenobiotic detoxification by transmembrane export across the plasma membrane"/>
    <property type="evidence" value="ECO:0007669"/>
    <property type="project" value="InterPro"/>
</dbReference>
<feature type="transmembrane region" description="Helical" evidence="6">
    <location>
        <begin position="160"/>
        <end position="183"/>
    </location>
</feature>
<feature type="transmembrane region" description="Helical" evidence="6">
    <location>
        <begin position="282"/>
        <end position="301"/>
    </location>
</feature>
<proteinExistence type="inferred from homology"/>
<dbReference type="AlphaFoldDB" id="A0AAP0AVG5"/>
<feature type="transmembrane region" description="Helical" evidence="6">
    <location>
        <begin position="189"/>
        <end position="212"/>
    </location>
</feature>
<keyword evidence="3 6" id="KW-0812">Transmembrane</keyword>
<dbReference type="InterPro" id="IPR045069">
    <property type="entry name" value="MATE_euk"/>
</dbReference>
<dbReference type="GO" id="GO:0016020">
    <property type="term" value="C:membrane"/>
    <property type="evidence" value="ECO:0007669"/>
    <property type="project" value="UniProtKB-SubCell"/>
</dbReference>
<dbReference type="CDD" id="cd13132">
    <property type="entry name" value="MATE_eukaryotic"/>
    <property type="match status" value="1"/>
</dbReference>
<evidence type="ECO:0000256" key="4">
    <source>
        <dbReference type="ARBA" id="ARBA00022989"/>
    </source>
</evidence>
<keyword evidence="4 6" id="KW-1133">Transmembrane helix</keyword>
<keyword evidence="8" id="KW-1185">Reference proteome</keyword>
<feature type="transmembrane region" description="Helical" evidence="6">
    <location>
        <begin position="20"/>
        <end position="41"/>
    </location>
</feature>
<comment type="similarity">
    <text evidence="2 6">Belongs to the multi antimicrobial extrusion (MATE) (TC 2.A.66.1) family.</text>
</comment>
<evidence type="ECO:0000256" key="6">
    <source>
        <dbReference type="RuleBase" id="RU004914"/>
    </source>
</evidence>
<feature type="transmembrane region" description="Helical" evidence="6">
    <location>
        <begin position="418"/>
        <end position="441"/>
    </location>
</feature>
<dbReference type="EMBL" id="JBBWWQ010000020">
    <property type="protein sequence ID" value="KAK8916208.1"/>
    <property type="molecule type" value="Genomic_DNA"/>
</dbReference>
<dbReference type="PANTHER" id="PTHR11206">
    <property type="entry name" value="MULTIDRUG RESISTANCE PROTEIN"/>
    <property type="match status" value="1"/>
</dbReference>
<gene>
    <name evidence="7" type="primary">LAL5</name>
    <name evidence="7" type="ORF">KSP39_PZI023093</name>
</gene>